<keyword evidence="2" id="KW-0520">NAD</keyword>
<evidence type="ECO:0000313" key="5">
    <source>
        <dbReference type="Proteomes" id="UP000460272"/>
    </source>
</evidence>
<name>A0A6P2C6E5_9ACTN</name>
<organism evidence="4 5">
    <name type="scientific">Trebonia kvetii</name>
    <dbReference type="NCBI Taxonomy" id="2480626"/>
    <lineage>
        <taxon>Bacteria</taxon>
        <taxon>Bacillati</taxon>
        <taxon>Actinomycetota</taxon>
        <taxon>Actinomycetes</taxon>
        <taxon>Streptosporangiales</taxon>
        <taxon>Treboniaceae</taxon>
        <taxon>Trebonia</taxon>
    </lineage>
</organism>
<dbReference type="EMBL" id="RPFW01000001">
    <property type="protein sequence ID" value="TVZ05946.1"/>
    <property type="molecule type" value="Genomic_DNA"/>
</dbReference>
<evidence type="ECO:0000256" key="2">
    <source>
        <dbReference type="ARBA" id="ARBA00023027"/>
    </source>
</evidence>
<keyword evidence="1" id="KW-0560">Oxidoreductase</keyword>
<dbReference type="GO" id="GO:0051287">
    <property type="term" value="F:NAD binding"/>
    <property type="evidence" value="ECO:0007669"/>
    <property type="project" value="InterPro"/>
</dbReference>
<protein>
    <submittedName>
        <fullName evidence="4">D-2-hydroxyacid dehydrogenase</fullName>
    </submittedName>
</protein>
<dbReference type="PANTHER" id="PTHR43333">
    <property type="entry name" value="2-HACID_DH_C DOMAIN-CONTAINING PROTEIN"/>
    <property type="match status" value="1"/>
</dbReference>
<gene>
    <name evidence="4" type="ORF">EAS64_00260</name>
</gene>
<accession>A0A6P2C6E5</accession>
<proteinExistence type="predicted"/>
<dbReference type="SUPFAM" id="SSF51735">
    <property type="entry name" value="NAD(P)-binding Rossmann-fold domains"/>
    <property type="match status" value="1"/>
</dbReference>
<dbReference type="PANTHER" id="PTHR43333:SF1">
    <property type="entry name" value="D-ISOMER SPECIFIC 2-HYDROXYACID DEHYDROGENASE NAD-BINDING DOMAIN-CONTAINING PROTEIN"/>
    <property type="match status" value="1"/>
</dbReference>
<dbReference type="OrthoDB" id="4324715at2"/>
<dbReference type="AlphaFoldDB" id="A0A6P2C6E5"/>
<dbReference type="Pfam" id="PF02826">
    <property type="entry name" value="2-Hacid_dh_C"/>
    <property type="match status" value="1"/>
</dbReference>
<dbReference type="CDD" id="cd05300">
    <property type="entry name" value="2-Hacid_dh_1"/>
    <property type="match status" value="1"/>
</dbReference>
<dbReference type="GO" id="GO:0016491">
    <property type="term" value="F:oxidoreductase activity"/>
    <property type="evidence" value="ECO:0007669"/>
    <property type="project" value="UniProtKB-KW"/>
</dbReference>
<keyword evidence="5" id="KW-1185">Reference proteome</keyword>
<evidence type="ECO:0000259" key="3">
    <source>
        <dbReference type="Pfam" id="PF02826"/>
    </source>
</evidence>
<evidence type="ECO:0000313" key="4">
    <source>
        <dbReference type="EMBL" id="TVZ05946.1"/>
    </source>
</evidence>
<comment type="caution">
    <text evidence="4">The sequence shown here is derived from an EMBL/GenBank/DDBJ whole genome shotgun (WGS) entry which is preliminary data.</text>
</comment>
<dbReference type="InterPro" id="IPR036291">
    <property type="entry name" value="NAD(P)-bd_dom_sf"/>
</dbReference>
<feature type="domain" description="D-isomer specific 2-hydroxyacid dehydrogenase NAD-binding" evidence="3">
    <location>
        <begin position="124"/>
        <end position="304"/>
    </location>
</feature>
<dbReference type="Proteomes" id="UP000460272">
    <property type="component" value="Unassembled WGS sequence"/>
</dbReference>
<evidence type="ECO:0000256" key="1">
    <source>
        <dbReference type="ARBA" id="ARBA00023002"/>
    </source>
</evidence>
<dbReference type="InterPro" id="IPR006140">
    <property type="entry name" value="D-isomer_DH_NAD-bd"/>
</dbReference>
<dbReference type="RefSeq" id="WP_145850699.1">
    <property type="nucleotide sequence ID" value="NZ_RPFW01000001.1"/>
</dbReference>
<reference evidence="4 5" key="1">
    <citation type="submission" date="2018-11" db="EMBL/GenBank/DDBJ databases">
        <title>Trebonia kvetii gen.nov., sp.nov., a novel acidophilic actinobacterium, and proposal of the new actinobacterial family Treboniaceae fam. nov.</title>
        <authorList>
            <person name="Rapoport D."/>
            <person name="Sagova-Mareckova M."/>
            <person name="Sedlacek I."/>
            <person name="Provaznik J."/>
            <person name="Kralova S."/>
            <person name="Pavlinic D."/>
            <person name="Benes V."/>
            <person name="Kopecky J."/>
        </authorList>
    </citation>
    <scope>NUCLEOTIDE SEQUENCE [LARGE SCALE GENOMIC DNA]</scope>
    <source>
        <strain evidence="4 5">15Tr583</strain>
    </source>
</reference>
<dbReference type="Gene3D" id="3.40.50.720">
    <property type="entry name" value="NAD(P)-binding Rossmann-like Domain"/>
    <property type="match status" value="2"/>
</dbReference>
<dbReference type="SUPFAM" id="SSF52283">
    <property type="entry name" value="Formate/glycerate dehydrogenase catalytic domain-like"/>
    <property type="match status" value="1"/>
</dbReference>
<sequence>MDEVNVAVIAPILGRDLSFASDIDSRVRVLDANFAATGHRVGAGGQAAHDPVLLADILARAEVLVVGYPVPEGLAARSPRLVWVHHTQAGVSNLAGTDLWGADVTLTSSRGAMAATAIAEYVLAAAAHFARGLHEAARQKAAGQFTREGYQMLTLRGATMGVIGLGGIGQEVARLSRAAGMRVIGTRRSVTAPLPDADGADLVLPAGQILRVAAESDFLAICSQLTAETRGFISAQVFAAMKPNAVLINVARGEEVDEDALVAAVTAGRIRGAVLDVYDGELAGRPPRPELTGLPQILLTPHISGGGETRVAEPLRRLFADNLRRYLDGQPLRNVVDRARGY</sequence>